<comment type="subcellular location">
    <subcellularLocation>
        <location evidence="1">Membrane</location>
        <topology evidence="1">Multi-pass membrane protein</topology>
    </subcellularLocation>
</comment>
<keyword evidence="3 6" id="KW-0812">Transmembrane</keyword>
<organism evidence="7 8">
    <name type="scientific">Crassaminicella indica</name>
    <dbReference type="NCBI Taxonomy" id="2855394"/>
    <lineage>
        <taxon>Bacteria</taxon>
        <taxon>Bacillati</taxon>
        <taxon>Bacillota</taxon>
        <taxon>Clostridia</taxon>
        <taxon>Eubacteriales</taxon>
        <taxon>Clostridiaceae</taxon>
        <taxon>Crassaminicella</taxon>
    </lineage>
</organism>
<dbReference type="PANTHER" id="PTHR31645:SF0">
    <property type="entry name" value="OLIGOPEPTIDE TRANSPORTER YGL114W-RELATED"/>
    <property type="match status" value="1"/>
</dbReference>
<dbReference type="NCBIfam" id="TIGR00733">
    <property type="entry name" value="OPT family oligopeptide transporter"/>
    <property type="match status" value="1"/>
</dbReference>
<gene>
    <name evidence="7" type="ORF">KVH43_07445</name>
</gene>
<evidence type="ECO:0000256" key="3">
    <source>
        <dbReference type="ARBA" id="ARBA00022692"/>
    </source>
</evidence>
<accession>A0ABX8RBZ0</accession>
<feature type="transmembrane region" description="Helical" evidence="6">
    <location>
        <begin position="49"/>
        <end position="68"/>
    </location>
</feature>
<keyword evidence="4 6" id="KW-1133">Transmembrane helix</keyword>
<evidence type="ECO:0000256" key="1">
    <source>
        <dbReference type="ARBA" id="ARBA00004141"/>
    </source>
</evidence>
<feature type="transmembrane region" description="Helical" evidence="6">
    <location>
        <begin position="354"/>
        <end position="379"/>
    </location>
</feature>
<feature type="transmembrane region" description="Helical" evidence="6">
    <location>
        <begin position="21"/>
        <end position="43"/>
    </location>
</feature>
<keyword evidence="2" id="KW-0813">Transport</keyword>
<dbReference type="InterPro" id="IPR045035">
    <property type="entry name" value="YSL-like"/>
</dbReference>
<feature type="transmembrane region" description="Helical" evidence="6">
    <location>
        <begin position="567"/>
        <end position="591"/>
    </location>
</feature>
<name>A0ABX8RBZ0_9CLOT</name>
<feature type="transmembrane region" description="Helical" evidence="6">
    <location>
        <begin position="597"/>
        <end position="618"/>
    </location>
</feature>
<dbReference type="Pfam" id="PF03169">
    <property type="entry name" value="OPT"/>
    <property type="match status" value="1"/>
</dbReference>
<evidence type="ECO:0000256" key="2">
    <source>
        <dbReference type="ARBA" id="ARBA00022448"/>
    </source>
</evidence>
<feature type="transmembrane region" description="Helical" evidence="6">
    <location>
        <begin position="89"/>
        <end position="105"/>
    </location>
</feature>
<feature type="transmembrane region" description="Helical" evidence="6">
    <location>
        <begin position="231"/>
        <end position="252"/>
    </location>
</feature>
<proteinExistence type="predicted"/>
<dbReference type="RefSeq" id="WP_218281930.1">
    <property type="nucleotide sequence ID" value="NZ_CP078093.1"/>
</dbReference>
<feature type="transmembrane region" description="Helical" evidence="6">
    <location>
        <begin position="522"/>
        <end position="546"/>
    </location>
</feature>
<dbReference type="InterPro" id="IPR004814">
    <property type="entry name" value="Oligopep_transpt"/>
</dbReference>
<keyword evidence="8" id="KW-1185">Reference proteome</keyword>
<dbReference type="Proteomes" id="UP000886818">
    <property type="component" value="Chromosome"/>
</dbReference>
<evidence type="ECO:0000256" key="6">
    <source>
        <dbReference type="SAM" id="Phobius"/>
    </source>
</evidence>
<evidence type="ECO:0000256" key="4">
    <source>
        <dbReference type="ARBA" id="ARBA00022989"/>
    </source>
</evidence>
<feature type="transmembrane region" description="Helical" evidence="6">
    <location>
        <begin position="273"/>
        <end position="295"/>
    </location>
</feature>
<dbReference type="EMBL" id="CP078093">
    <property type="protein sequence ID" value="QXM05230.1"/>
    <property type="molecule type" value="Genomic_DNA"/>
</dbReference>
<feature type="transmembrane region" description="Helical" evidence="6">
    <location>
        <begin position="117"/>
        <end position="136"/>
    </location>
</feature>
<evidence type="ECO:0000313" key="8">
    <source>
        <dbReference type="Proteomes" id="UP000886818"/>
    </source>
</evidence>
<evidence type="ECO:0000256" key="5">
    <source>
        <dbReference type="ARBA" id="ARBA00023136"/>
    </source>
</evidence>
<feature type="transmembrane region" description="Helical" evidence="6">
    <location>
        <begin position="410"/>
        <end position="429"/>
    </location>
</feature>
<feature type="transmembrane region" description="Helical" evidence="6">
    <location>
        <begin position="385"/>
        <end position="403"/>
    </location>
</feature>
<feature type="transmembrane region" description="Helical" evidence="6">
    <location>
        <begin position="449"/>
        <end position="470"/>
    </location>
</feature>
<reference evidence="7" key="1">
    <citation type="submission" date="2021-07" db="EMBL/GenBank/DDBJ databases">
        <title>Complete genome sequence of Crassaminicella sp. 143-21, isolated from a deep-sea hydrothermal vent.</title>
        <authorList>
            <person name="Li X."/>
        </authorList>
    </citation>
    <scope>NUCLEOTIDE SEQUENCE</scope>
    <source>
        <strain evidence="7">143-21</strain>
    </source>
</reference>
<feature type="transmembrane region" description="Helical" evidence="6">
    <location>
        <begin position="491"/>
        <end position="516"/>
    </location>
</feature>
<keyword evidence="5 6" id="KW-0472">Membrane</keyword>
<protein>
    <submittedName>
        <fullName evidence="7">Oligopeptide transporter, OPT family</fullName>
    </submittedName>
</protein>
<dbReference type="InterPro" id="IPR004813">
    <property type="entry name" value="OPT"/>
</dbReference>
<evidence type="ECO:0000313" key="7">
    <source>
        <dbReference type="EMBL" id="QXM05230.1"/>
    </source>
</evidence>
<feature type="transmembrane region" description="Helical" evidence="6">
    <location>
        <begin position="328"/>
        <end position="347"/>
    </location>
</feature>
<sequence length="630" mass="66626">MADNNKEFKPFITADKILPELTFISVISGIVLAIVFGVVNAYLGLKVGMTISASIPAAVVAMSVTRVIMKRDSILESNMVQTIGSAGESLAAGVVFTIPAMFLWSNSVGIDAPSVKFITLVSLFGGVLGIMFMIPLRKAFIVKEHGHLPYPEGTACANVLLAGEEGGEKAKATFAGIGFGAIYKLLTDGFKLFPSKLEVYINKPFNTLIGLDALPAVLSVGFIIGKRIAGFMLAGSLMGWFVIIPLISEFGINSKAIIFPASVAIGKLSSWDIWNAYIKYIGAGAVAFGGIISLIRSIPIIYETIIETIKDYHEIIGGKSTLRTEQDIPLSTIGLTIVFIIFAITVLPSIGIGIVGALLIVIFGFFFAIVSSRIVGLVGSSSNPISGMTIATLIISSLAFKMSCGAGNEVIFAVFTVGAIICIIVAMAGDTSQDLKTGFLVGATPYKQQIGEIIGGVVSALALAGVLVLLNRAWGFGSFELPAPQATLVKLVVEGVMQGNLPWSLIFIGVGIGIVIELLELPILPIAIGLYLPINLTTTIFIGGLIRGVLDCINLDDFEKNGKIDFGILYASGMIAGEGVVGVILALLAVLNIDISVGVNIGSFGTIILFGLLVYMLMRWSLFKKIYKYE</sequence>
<dbReference type="PANTHER" id="PTHR31645">
    <property type="entry name" value="OLIGOPEPTIDE TRANSPORTER YGL114W-RELATED"/>
    <property type="match status" value="1"/>
</dbReference>